<dbReference type="Proteomes" id="UP000215027">
    <property type="component" value="Chromosome I"/>
</dbReference>
<dbReference type="Gene3D" id="2.60.40.10">
    <property type="entry name" value="Immunoglobulins"/>
    <property type="match status" value="3"/>
</dbReference>
<accession>A0A160T3U0</accession>
<dbReference type="InterPro" id="IPR036378">
    <property type="entry name" value="FAS1_dom_sf"/>
</dbReference>
<gene>
    <name evidence="2" type="ORF">CFX0092_A2596</name>
</gene>
<dbReference type="EMBL" id="LN890655">
    <property type="protein sequence ID" value="CUS04474.2"/>
    <property type="molecule type" value="Genomic_DNA"/>
</dbReference>
<evidence type="ECO:0000313" key="3">
    <source>
        <dbReference type="Proteomes" id="UP000215027"/>
    </source>
</evidence>
<dbReference type="RefSeq" id="WP_095043804.1">
    <property type="nucleotide sequence ID" value="NZ_LN890655.1"/>
</dbReference>
<organism evidence="2 3">
    <name type="scientific">Candidatus Promineifilum breve</name>
    <dbReference type="NCBI Taxonomy" id="1806508"/>
    <lineage>
        <taxon>Bacteria</taxon>
        <taxon>Bacillati</taxon>
        <taxon>Chloroflexota</taxon>
        <taxon>Ardenticatenia</taxon>
        <taxon>Candidatus Promineifilales</taxon>
        <taxon>Candidatus Promineifilaceae</taxon>
        <taxon>Candidatus Promineifilum</taxon>
    </lineage>
</organism>
<dbReference type="NCBIfam" id="NF033510">
    <property type="entry name" value="Ca_tandemer"/>
    <property type="match status" value="2"/>
</dbReference>
<name>A0A160T3U0_9CHLR</name>
<dbReference type="GO" id="GO:0005615">
    <property type="term" value="C:extracellular space"/>
    <property type="evidence" value="ECO:0007669"/>
    <property type="project" value="TreeGrafter"/>
</dbReference>
<dbReference type="SUPFAM" id="SSF82153">
    <property type="entry name" value="FAS1 domain"/>
    <property type="match status" value="1"/>
</dbReference>
<dbReference type="PANTHER" id="PTHR10900">
    <property type="entry name" value="PERIOSTIN-RELATED"/>
    <property type="match status" value="1"/>
</dbReference>
<dbReference type="KEGG" id="pbf:CFX0092_A2596"/>
<dbReference type="Pfam" id="PF02469">
    <property type="entry name" value="Fasciclin"/>
    <property type="match status" value="1"/>
</dbReference>
<dbReference type="Pfam" id="PF17936">
    <property type="entry name" value="Big_6"/>
    <property type="match status" value="1"/>
</dbReference>
<dbReference type="Gene3D" id="2.30.180.10">
    <property type="entry name" value="FAS1 domain"/>
    <property type="match status" value="1"/>
</dbReference>
<dbReference type="InterPro" id="IPR041498">
    <property type="entry name" value="Big_6"/>
</dbReference>
<dbReference type="SMART" id="SM00554">
    <property type="entry name" value="FAS1"/>
    <property type="match status" value="1"/>
</dbReference>
<dbReference type="InterPro" id="IPR013783">
    <property type="entry name" value="Ig-like_fold"/>
</dbReference>
<dbReference type="InterPro" id="IPR000782">
    <property type="entry name" value="FAS1_domain"/>
</dbReference>
<dbReference type="FunFam" id="2.30.180.10:FF:000032">
    <property type="entry name" value="Fasciclin domain-containing protein, putative"/>
    <property type="match status" value="1"/>
</dbReference>
<dbReference type="AlphaFoldDB" id="A0A160T3U0"/>
<dbReference type="PROSITE" id="PS50213">
    <property type="entry name" value="FAS1"/>
    <property type="match status" value="1"/>
</dbReference>
<reference evidence="2" key="1">
    <citation type="submission" date="2016-01" db="EMBL/GenBank/DDBJ databases">
        <authorList>
            <person name="Mcilroy J.S."/>
            <person name="Karst M S."/>
            <person name="Albertsen M."/>
        </authorList>
    </citation>
    <scope>NUCLEOTIDE SEQUENCE</scope>
    <source>
        <strain evidence="2">Cfx-K</strain>
    </source>
</reference>
<sequence length="580" mass="58620">MFRYRTDEEIRRYDLMKLGVLLMLLALLALTWIATRDMDVAGTVVDESATAAAELASVPAPTLGVPSINAPAGALPPGGVTLSGTAGPGAQVVILIDGLPAGAASAGVDGAWSTTVDLPAGDYTVQAQTVDNVGAVVGESAPILIHVGETEEIAVEPGELAMPGFDPLTGRYMFSGTAAPGQTVTISSNGTVVGTGLADETGAWAIAVQSDAIGGEVTMQSTNAAGDVVGQSLPLKLNGRPPSLNVTGDVQVDPSGGALLWPARPEGVALSGRGEPGTAVEIVVDGAPATTAVVDPSGQWTATLTLPEGVHVLQLNTLDPGGALLLAALPVTVAVGEAALAEGTPGATEAAPADGGQTVAELLAGRPEFAAFWAAAQATGLSETLAEATEFTVFAPTDDAFNELPPQVIDGLTANPDVLAQLLQYHVARGQYAAADLLVVQPATLDGRLLTIAAENDTLTVNDALVSAPDIAATNGVIHAIDRILVPPLAVGVRPPVIDESGVPTFTGPLLTIVGTAEPNHTILIELNGESFGQPAVVGPDTTWLVAGDVTTGEYRIIAYMLSASGALEAISRPVILPVR</sequence>
<dbReference type="PANTHER" id="PTHR10900:SF77">
    <property type="entry name" value="FI19380P1"/>
    <property type="match status" value="1"/>
</dbReference>
<evidence type="ECO:0000313" key="2">
    <source>
        <dbReference type="EMBL" id="CUS04474.2"/>
    </source>
</evidence>
<dbReference type="OrthoDB" id="9800666at2"/>
<keyword evidence="3" id="KW-1185">Reference proteome</keyword>
<proteinExistence type="predicted"/>
<protein>
    <recommendedName>
        <fullName evidence="1">FAS1 domain-containing protein</fullName>
    </recommendedName>
</protein>
<dbReference type="InterPro" id="IPR050904">
    <property type="entry name" value="Adhesion/Biosynth-related"/>
</dbReference>
<feature type="domain" description="FAS1" evidence="1">
    <location>
        <begin position="356"/>
        <end position="485"/>
    </location>
</feature>
<evidence type="ECO:0000259" key="1">
    <source>
        <dbReference type="PROSITE" id="PS50213"/>
    </source>
</evidence>